<evidence type="ECO:0008006" key="4">
    <source>
        <dbReference type="Google" id="ProtNLM"/>
    </source>
</evidence>
<name>A0A4R6Q6Y0_9FLAO</name>
<dbReference type="Proteomes" id="UP000295260">
    <property type="component" value="Unassembled WGS sequence"/>
</dbReference>
<accession>A0A4R6Q6Y0</accession>
<keyword evidence="1" id="KW-0472">Membrane</keyword>
<feature type="transmembrane region" description="Helical" evidence="1">
    <location>
        <begin position="200"/>
        <end position="219"/>
    </location>
</feature>
<organism evidence="2 3">
    <name type="scientific">Flavobacterium dankookense</name>
    <dbReference type="NCBI Taxonomy" id="706186"/>
    <lineage>
        <taxon>Bacteria</taxon>
        <taxon>Pseudomonadati</taxon>
        <taxon>Bacteroidota</taxon>
        <taxon>Flavobacteriia</taxon>
        <taxon>Flavobacteriales</taxon>
        <taxon>Flavobacteriaceae</taxon>
        <taxon>Flavobacterium</taxon>
    </lineage>
</organism>
<evidence type="ECO:0000313" key="3">
    <source>
        <dbReference type="Proteomes" id="UP000295260"/>
    </source>
</evidence>
<dbReference type="EMBL" id="SNXR01000017">
    <property type="protein sequence ID" value="TDP57815.1"/>
    <property type="molecule type" value="Genomic_DNA"/>
</dbReference>
<sequence>MKTFKKIVDFYINSSIHVALSVYALTRLTGCLFEIELIENVSSFAFFGTIVGYNFVKYDALARSQKLEMRLELKAIAVLSFFSLLMAVYCFFWLERNTQFIASVFLGITLLYTLPFFPNRKNARNWAGIKIYIVALCWVGVTLFLPIINSNLPFTHYVFLVAAQRFILIFVLILIFEIIDLRLDDPHLKTVPQQIGVTKTKRVGVVLMVLFVLLEFLSTDFRMDFFALKLALALTTILFLLFSNENRSRYYASFWVESIPIFWWLFLVVLNY</sequence>
<protein>
    <recommendedName>
        <fullName evidence="4">UbiA prenyltransferase family protein</fullName>
    </recommendedName>
</protein>
<feature type="transmembrane region" description="Helical" evidence="1">
    <location>
        <begin position="76"/>
        <end position="94"/>
    </location>
</feature>
<dbReference type="RefSeq" id="WP_133533847.1">
    <property type="nucleotide sequence ID" value="NZ_SNXR01000017.1"/>
</dbReference>
<reference evidence="2 3" key="1">
    <citation type="submission" date="2019-03" db="EMBL/GenBank/DDBJ databases">
        <title>Genomic Encyclopedia of Archaeal and Bacterial Type Strains, Phase II (KMG-II): from individual species to whole genera.</title>
        <authorList>
            <person name="Goeker M."/>
        </authorList>
    </citation>
    <scope>NUCLEOTIDE SEQUENCE [LARGE SCALE GENOMIC DNA]</scope>
    <source>
        <strain evidence="2 3">DSM 25687</strain>
    </source>
</reference>
<feature type="transmembrane region" description="Helical" evidence="1">
    <location>
        <begin position="154"/>
        <end position="179"/>
    </location>
</feature>
<dbReference type="AlphaFoldDB" id="A0A4R6Q6Y0"/>
<gene>
    <name evidence="2" type="ORF">BC748_2632</name>
</gene>
<keyword evidence="1" id="KW-1133">Transmembrane helix</keyword>
<proteinExistence type="predicted"/>
<evidence type="ECO:0000313" key="2">
    <source>
        <dbReference type="EMBL" id="TDP57815.1"/>
    </source>
</evidence>
<feature type="transmembrane region" description="Helical" evidence="1">
    <location>
        <begin position="225"/>
        <end position="243"/>
    </location>
</feature>
<keyword evidence="3" id="KW-1185">Reference proteome</keyword>
<keyword evidence="1" id="KW-0812">Transmembrane</keyword>
<comment type="caution">
    <text evidence="2">The sequence shown here is derived from an EMBL/GenBank/DDBJ whole genome shotgun (WGS) entry which is preliminary data.</text>
</comment>
<feature type="transmembrane region" description="Helical" evidence="1">
    <location>
        <begin position="129"/>
        <end position="148"/>
    </location>
</feature>
<feature type="transmembrane region" description="Helical" evidence="1">
    <location>
        <begin position="100"/>
        <end position="117"/>
    </location>
</feature>
<evidence type="ECO:0000256" key="1">
    <source>
        <dbReference type="SAM" id="Phobius"/>
    </source>
</evidence>
<feature type="transmembrane region" description="Helical" evidence="1">
    <location>
        <begin position="250"/>
        <end position="270"/>
    </location>
</feature>
<dbReference type="OrthoDB" id="1467772at2"/>